<dbReference type="InterPro" id="IPR011333">
    <property type="entry name" value="SKP1/BTB/POZ_sf"/>
</dbReference>
<dbReference type="PANTHER" id="PTHR46105:SF30">
    <property type="entry name" value="ZINC FINGER AND BTB DOMAIN CONTAINING 49"/>
    <property type="match status" value="1"/>
</dbReference>
<dbReference type="Ensembl" id="ENSCLMT00005024370.1">
    <property type="protein sequence ID" value="ENSCLMP00005023276.1"/>
    <property type="gene ID" value="ENSCLMG00005011562.1"/>
</dbReference>
<feature type="domain" description="BTB" evidence="1">
    <location>
        <begin position="25"/>
        <end position="54"/>
    </location>
</feature>
<evidence type="ECO:0000313" key="2">
    <source>
        <dbReference type="Ensembl" id="ENSCLMP00005023276.1"/>
    </source>
</evidence>
<organism evidence="2 3">
    <name type="scientific">Cyclopterus lumpus</name>
    <name type="common">Lumpsucker</name>
    <dbReference type="NCBI Taxonomy" id="8103"/>
    <lineage>
        <taxon>Eukaryota</taxon>
        <taxon>Metazoa</taxon>
        <taxon>Chordata</taxon>
        <taxon>Craniata</taxon>
        <taxon>Vertebrata</taxon>
        <taxon>Euteleostomi</taxon>
        <taxon>Actinopterygii</taxon>
        <taxon>Neopterygii</taxon>
        <taxon>Teleostei</taxon>
        <taxon>Neoteleostei</taxon>
        <taxon>Acanthomorphata</taxon>
        <taxon>Eupercaria</taxon>
        <taxon>Perciformes</taxon>
        <taxon>Cottioidei</taxon>
        <taxon>Cottales</taxon>
        <taxon>Cyclopteridae</taxon>
        <taxon>Cyclopterus</taxon>
    </lineage>
</organism>
<accession>A0A8C2Z7T2</accession>
<dbReference type="GeneTree" id="ENSGT00940000158750"/>
<evidence type="ECO:0000313" key="3">
    <source>
        <dbReference type="Proteomes" id="UP000694565"/>
    </source>
</evidence>
<keyword evidence="3" id="KW-1185">Reference proteome</keyword>
<dbReference type="AlphaFoldDB" id="A0A8C2Z7T2"/>
<dbReference type="PROSITE" id="PS50097">
    <property type="entry name" value="BTB"/>
    <property type="match status" value="1"/>
</dbReference>
<evidence type="ECO:0000259" key="1">
    <source>
        <dbReference type="PROSITE" id="PS50097"/>
    </source>
</evidence>
<dbReference type="Gene3D" id="3.30.710.10">
    <property type="entry name" value="Potassium Channel Kv1.1, Chain A"/>
    <property type="match status" value="1"/>
</dbReference>
<dbReference type="GO" id="GO:0000978">
    <property type="term" value="F:RNA polymerase II cis-regulatory region sequence-specific DNA binding"/>
    <property type="evidence" value="ECO:0007669"/>
    <property type="project" value="TreeGrafter"/>
</dbReference>
<reference evidence="2" key="2">
    <citation type="submission" date="2025-09" db="UniProtKB">
        <authorList>
            <consortium name="Ensembl"/>
        </authorList>
    </citation>
    <scope>IDENTIFICATION</scope>
</reference>
<dbReference type="PANTHER" id="PTHR46105">
    <property type="entry name" value="AGAP004733-PA"/>
    <property type="match status" value="1"/>
</dbReference>
<dbReference type="GO" id="GO:0000981">
    <property type="term" value="F:DNA-binding transcription factor activity, RNA polymerase II-specific"/>
    <property type="evidence" value="ECO:0007669"/>
    <property type="project" value="TreeGrafter"/>
</dbReference>
<reference evidence="2" key="1">
    <citation type="submission" date="2025-08" db="UniProtKB">
        <authorList>
            <consortium name="Ensembl"/>
        </authorList>
    </citation>
    <scope>IDENTIFICATION</scope>
</reference>
<dbReference type="InterPro" id="IPR050457">
    <property type="entry name" value="ZnFinger_BTB_dom_contain"/>
</dbReference>
<dbReference type="Proteomes" id="UP000694565">
    <property type="component" value="Unplaced"/>
</dbReference>
<dbReference type="InterPro" id="IPR000210">
    <property type="entry name" value="BTB/POZ_dom"/>
</dbReference>
<name>A0A8C2Z7T2_CYCLU</name>
<protein>
    <recommendedName>
        <fullName evidence="1">BTB domain-containing protein</fullName>
    </recommendedName>
</protein>
<dbReference type="SUPFAM" id="SSF54695">
    <property type="entry name" value="POZ domain"/>
    <property type="match status" value="1"/>
</dbReference>
<sequence length="118" mass="12830">MDTVSSHSSYLLQQLQEQRIQGLLCDCMLVVKGVCFKAHKNVLAAFSSYFRSVFPMMLTSTVPLKPRGLALAVMWTTPKGCLFLCPIAKNSSSTATSCVTSIVSSTSNRVHSRSAVQP</sequence>
<dbReference type="Pfam" id="PF00651">
    <property type="entry name" value="BTB"/>
    <property type="match status" value="1"/>
</dbReference>
<proteinExistence type="predicted"/>